<dbReference type="InterPro" id="IPR036249">
    <property type="entry name" value="Thioredoxin-like_sf"/>
</dbReference>
<evidence type="ECO:0000313" key="4">
    <source>
        <dbReference type="EMBL" id="HIP17630.1"/>
    </source>
</evidence>
<dbReference type="InterPro" id="IPR013766">
    <property type="entry name" value="Thioredoxin_domain"/>
</dbReference>
<keyword evidence="2" id="KW-0249">Electron transport</keyword>
<keyword evidence="2" id="KW-0813">Transport</keyword>
<gene>
    <name evidence="4" type="ORF">EYG76_04985</name>
</gene>
<evidence type="ECO:0000256" key="2">
    <source>
        <dbReference type="ARBA" id="ARBA00022982"/>
    </source>
</evidence>
<organism evidence="4 5">
    <name type="scientific">Methanothermococcus okinawensis</name>
    <dbReference type="NCBI Taxonomy" id="155863"/>
    <lineage>
        <taxon>Archaea</taxon>
        <taxon>Methanobacteriati</taxon>
        <taxon>Methanobacteriota</taxon>
        <taxon>Methanomada group</taxon>
        <taxon>Methanococci</taxon>
        <taxon>Methanococcales</taxon>
        <taxon>Methanococcaceae</taxon>
        <taxon>Methanothermococcus</taxon>
    </lineage>
</organism>
<feature type="domain" description="Thioredoxin" evidence="3">
    <location>
        <begin position="1"/>
        <end position="102"/>
    </location>
</feature>
<reference evidence="4" key="1">
    <citation type="journal article" date="2020" name="ISME J.">
        <title>Gammaproteobacteria mediating utilization of methyl-, sulfur- and petroleum organic compounds in deep ocean hydrothermal plumes.</title>
        <authorList>
            <person name="Zhou Z."/>
            <person name="Liu Y."/>
            <person name="Pan J."/>
            <person name="Cron B.R."/>
            <person name="Toner B.M."/>
            <person name="Anantharaman K."/>
            <person name="Breier J.A."/>
            <person name="Dick G.J."/>
            <person name="Li M."/>
        </authorList>
    </citation>
    <scope>NUCLEOTIDE SEQUENCE</scope>
    <source>
        <strain evidence="4">SZUA-1385</strain>
    </source>
</reference>
<evidence type="ECO:0000256" key="1">
    <source>
        <dbReference type="ARBA" id="ARBA00007787"/>
    </source>
</evidence>
<sequence>MNILITTIQKHIKQKEVIFMVKIEVFTSPMCPHCPAAKRVVEEVVSEMGGEIEVENVNVMEAPERAAKYGIMAVPTIVIDGEVKFVGAPTKEALKDELSKYL</sequence>
<dbReference type="PROSITE" id="PS51354">
    <property type="entry name" value="GLUTAREDOXIN_2"/>
    <property type="match status" value="1"/>
</dbReference>
<comment type="caution">
    <text evidence="4">The sequence shown here is derived from an EMBL/GenBank/DDBJ whole genome shotgun (WGS) entry which is preliminary data.</text>
</comment>
<evidence type="ECO:0000313" key="5">
    <source>
        <dbReference type="Proteomes" id="UP000605144"/>
    </source>
</evidence>
<dbReference type="GO" id="GO:0009055">
    <property type="term" value="F:electron transfer activity"/>
    <property type="evidence" value="ECO:0007669"/>
    <property type="project" value="InterPro"/>
</dbReference>
<dbReference type="Pfam" id="PF13192">
    <property type="entry name" value="Thioredoxin_3"/>
    <property type="match status" value="1"/>
</dbReference>
<name>A0A832YT24_9EURY</name>
<evidence type="ECO:0000259" key="3">
    <source>
        <dbReference type="PROSITE" id="PS51352"/>
    </source>
</evidence>
<dbReference type="AlphaFoldDB" id="A0A832YT24"/>
<dbReference type="InterPro" id="IPR012336">
    <property type="entry name" value="Thioredoxin-like_fold"/>
</dbReference>
<accession>A0A832YT24</accession>
<dbReference type="CDD" id="cd02973">
    <property type="entry name" value="TRX_GRX_like"/>
    <property type="match status" value="1"/>
</dbReference>
<dbReference type="GO" id="GO:0015035">
    <property type="term" value="F:protein-disulfide reductase activity"/>
    <property type="evidence" value="ECO:0007669"/>
    <property type="project" value="InterPro"/>
</dbReference>
<dbReference type="EMBL" id="DQSV01000094">
    <property type="protein sequence ID" value="HIP17630.1"/>
    <property type="molecule type" value="Genomic_DNA"/>
</dbReference>
<proteinExistence type="inferred from homology"/>
<dbReference type="GO" id="GO:0045454">
    <property type="term" value="P:cell redox homeostasis"/>
    <property type="evidence" value="ECO:0007669"/>
    <property type="project" value="InterPro"/>
</dbReference>
<dbReference type="NCBIfam" id="TIGR00411">
    <property type="entry name" value="redox_disulf_1"/>
    <property type="match status" value="1"/>
</dbReference>
<dbReference type="Proteomes" id="UP000605144">
    <property type="component" value="Unassembled WGS sequence"/>
</dbReference>
<dbReference type="PANTHER" id="PTHR37170">
    <property type="entry name" value="GLUTAREDOXIN-RELATED"/>
    <property type="match status" value="1"/>
</dbReference>
<dbReference type="PROSITE" id="PS00195">
    <property type="entry name" value="GLUTAREDOXIN_1"/>
    <property type="match status" value="1"/>
</dbReference>
<comment type="similarity">
    <text evidence="1">Belongs to the glutaredoxin family.</text>
</comment>
<dbReference type="PROSITE" id="PS51352">
    <property type="entry name" value="THIOREDOXIN_2"/>
    <property type="match status" value="1"/>
</dbReference>
<dbReference type="Gene3D" id="3.40.30.10">
    <property type="entry name" value="Glutaredoxin"/>
    <property type="match status" value="1"/>
</dbReference>
<dbReference type="PANTHER" id="PTHR37170:SF1">
    <property type="entry name" value="GLUTAREDOXIN-LIKE PROTEIN"/>
    <property type="match status" value="1"/>
</dbReference>
<dbReference type="InterPro" id="IPR004502">
    <property type="entry name" value="Thio_glut"/>
</dbReference>
<protein>
    <submittedName>
        <fullName evidence="4">Thioredoxin</fullName>
    </submittedName>
</protein>
<dbReference type="InterPro" id="IPR011767">
    <property type="entry name" value="GLR_AS"/>
</dbReference>
<dbReference type="SUPFAM" id="SSF52833">
    <property type="entry name" value="Thioredoxin-like"/>
    <property type="match status" value="1"/>
</dbReference>